<protein>
    <recommendedName>
        <fullName evidence="4">Sfi1 spindle body domain-containing protein</fullName>
    </recommendedName>
</protein>
<comment type="caution">
    <text evidence="2">The sequence shown here is derived from an EMBL/GenBank/DDBJ whole genome shotgun (WGS) entry which is preliminary data.</text>
</comment>
<sequence length="782" mass="88477">MDSKISKCVSVVFPRMSFNMSHLSDQDESNRPVDKIPSRSMSREENIEFDEKLNSRIFDYSPCSSVSGESDLSDSPPPPPLDDDFDCSDCGNPWSDINDHDDDRVTVGTNANQNTAVARDDGESGNEGNCSVKWEHGDYNYNTTSPFRRSTCKHSPTDGSNRNQLIVAREIDDNIDENCDHCSVEHEECSHVIASTSCRSICRNSAADCGSVIQQPAIGCDDDNDGNDKNIDAYSGVGWDHGDYCHTNVVDIENDKCDLLSLIEPFIPRFERSSISLARNPPAAMDHRSHNSSLTQLSKRSMHLATQSALGNALIDPPTSDEDGNARGSYLGHHQSLMNYTLRTCFLILKKFALRCAFDHWRRKTNYEQTTYSTPESLSLAPHDNLGVPLFLSSNHSISSSILSPDAFSITSLRSLRRRPLSSCHRRRRTQACQQINHVLEQSAKRRTLIGWAKKSKRSSWCDAMIQAQSLIARRRILKKSLHSWREVTRASLDLRQKYFLMMIFNRWKYYTDECIELRQMRYVALIHWATVRCKKSFAALKLHAQQNRDERNVTSFLQDNRTRLISSVHRSRSKHLHHVLNPSDSMEFTSTAAFNSLGHSYNNTARKDSVRFSTTGSKELSWPDNMRAPYHKPVVTPSIMRRSIPYHNLYYHDLGPDHGRIPRSATNATSSFYSGGRPSPIVPMSLSTERHASSVSGIQSPIHFLDLAKSMHSLTSTQPRHPHTSPCLGRHGIAVPSRRPGPKSTRDFIISNVLDEMISKVERRNIGYVIDCSWDNNTRIN</sequence>
<evidence type="ECO:0000313" key="3">
    <source>
        <dbReference type="Proteomes" id="UP001530293"/>
    </source>
</evidence>
<evidence type="ECO:0008006" key="4">
    <source>
        <dbReference type="Google" id="ProtNLM"/>
    </source>
</evidence>
<feature type="region of interest" description="Disordered" evidence="1">
    <location>
        <begin position="21"/>
        <end position="48"/>
    </location>
</feature>
<feature type="compositionally biased region" description="Basic and acidic residues" evidence="1">
    <location>
        <begin position="24"/>
        <end position="48"/>
    </location>
</feature>
<keyword evidence="3" id="KW-1185">Reference proteome</keyword>
<evidence type="ECO:0000256" key="1">
    <source>
        <dbReference type="SAM" id="MobiDB-lite"/>
    </source>
</evidence>
<dbReference type="Proteomes" id="UP001530293">
    <property type="component" value="Unassembled WGS sequence"/>
</dbReference>
<organism evidence="2 3">
    <name type="scientific">Discostella pseudostelligera</name>
    <dbReference type="NCBI Taxonomy" id="259834"/>
    <lineage>
        <taxon>Eukaryota</taxon>
        <taxon>Sar</taxon>
        <taxon>Stramenopiles</taxon>
        <taxon>Ochrophyta</taxon>
        <taxon>Bacillariophyta</taxon>
        <taxon>Coscinodiscophyceae</taxon>
        <taxon>Thalassiosirophycidae</taxon>
        <taxon>Stephanodiscales</taxon>
        <taxon>Stephanodiscaceae</taxon>
        <taxon>Discostella</taxon>
    </lineage>
</organism>
<dbReference type="AlphaFoldDB" id="A0ABD3MD31"/>
<proteinExistence type="predicted"/>
<gene>
    <name evidence="2" type="ORF">ACHAWU_009505</name>
</gene>
<reference evidence="2 3" key="1">
    <citation type="submission" date="2024-10" db="EMBL/GenBank/DDBJ databases">
        <title>Updated reference genomes for cyclostephanoid diatoms.</title>
        <authorList>
            <person name="Roberts W.R."/>
            <person name="Alverson A.J."/>
        </authorList>
    </citation>
    <scope>NUCLEOTIDE SEQUENCE [LARGE SCALE GENOMIC DNA]</scope>
    <source>
        <strain evidence="2 3">AJA232-27</strain>
    </source>
</reference>
<evidence type="ECO:0000313" key="2">
    <source>
        <dbReference type="EMBL" id="KAL3760544.1"/>
    </source>
</evidence>
<feature type="compositionally biased region" description="Low complexity" evidence="1">
    <location>
        <begin position="65"/>
        <end position="74"/>
    </location>
</feature>
<dbReference type="EMBL" id="JALLBG020000181">
    <property type="protein sequence ID" value="KAL3760544.1"/>
    <property type="molecule type" value="Genomic_DNA"/>
</dbReference>
<name>A0ABD3MD31_9STRA</name>
<feature type="region of interest" description="Disordered" evidence="1">
    <location>
        <begin position="65"/>
        <end position="86"/>
    </location>
</feature>
<accession>A0ABD3MD31</accession>